<keyword evidence="1" id="KW-0812">Transmembrane</keyword>
<evidence type="ECO:0000256" key="1">
    <source>
        <dbReference type="SAM" id="Phobius"/>
    </source>
</evidence>
<dbReference type="AlphaFoldDB" id="A0A1H1JU67"/>
<proteinExistence type="predicted"/>
<evidence type="ECO:0000313" key="3">
    <source>
        <dbReference type="Proteomes" id="UP000199365"/>
    </source>
</evidence>
<organism evidence="2 3">
    <name type="scientific">Paraburkholderia tuberum</name>
    <dbReference type="NCBI Taxonomy" id="157910"/>
    <lineage>
        <taxon>Bacteria</taxon>
        <taxon>Pseudomonadati</taxon>
        <taxon>Pseudomonadota</taxon>
        <taxon>Betaproteobacteria</taxon>
        <taxon>Burkholderiales</taxon>
        <taxon>Burkholderiaceae</taxon>
        <taxon>Paraburkholderia</taxon>
    </lineage>
</organism>
<accession>A0A1H1JU67</accession>
<keyword evidence="1" id="KW-0472">Membrane</keyword>
<feature type="transmembrane region" description="Helical" evidence="1">
    <location>
        <begin position="82"/>
        <end position="102"/>
    </location>
</feature>
<name>A0A1H1JU67_9BURK</name>
<feature type="transmembrane region" description="Helical" evidence="1">
    <location>
        <begin position="45"/>
        <end position="70"/>
    </location>
</feature>
<dbReference type="STRING" id="157910.SAMN05445850_5627"/>
<dbReference type="EMBL" id="FNKX01000002">
    <property type="protein sequence ID" value="SDR53145.1"/>
    <property type="molecule type" value="Genomic_DNA"/>
</dbReference>
<keyword evidence="3" id="KW-1185">Reference proteome</keyword>
<reference evidence="3" key="1">
    <citation type="submission" date="2016-10" db="EMBL/GenBank/DDBJ databases">
        <authorList>
            <person name="Varghese N."/>
            <person name="Submissions S."/>
        </authorList>
    </citation>
    <scope>NUCLEOTIDE SEQUENCE [LARGE SCALE GENOMIC DNA]</scope>
    <source>
        <strain evidence="3">DUS833</strain>
    </source>
</reference>
<evidence type="ECO:0000313" key="2">
    <source>
        <dbReference type="EMBL" id="SDR53145.1"/>
    </source>
</evidence>
<feature type="transmembrane region" description="Helical" evidence="1">
    <location>
        <begin position="15"/>
        <end position="33"/>
    </location>
</feature>
<dbReference type="Proteomes" id="UP000199365">
    <property type="component" value="Unassembled WGS sequence"/>
</dbReference>
<protein>
    <submittedName>
        <fullName evidence="2">Uncharacterized protein</fullName>
    </submittedName>
</protein>
<dbReference type="RefSeq" id="WP_090808732.1">
    <property type="nucleotide sequence ID" value="NZ_FNKX01000002.1"/>
</dbReference>
<gene>
    <name evidence="2" type="ORF">SAMN05445850_5627</name>
</gene>
<keyword evidence="1" id="KW-1133">Transmembrane helix</keyword>
<sequence>MKTLTRESAREARRVWLPLILLSISAAAVWLLQRDLRMEELGRSALFDIVMMFAVLGATALAGMIGCAIASRARAQEADLSTGEGCCFIGAVIGAVVFFVAMTI</sequence>